<protein>
    <submittedName>
        <fullName evidence="1">Uncharacterized protein</fullName>
    </submittedName>
</protein>
<dbReference type="EMBL" id="CABPRJ010002488">
    <property type="protein sequence ID" value="VVC46386.1"/>
    <property type="molecule type" value="Genomic_DNA"/>
</dbReference>
<organism evidence="1 2">
    <name type="scientific">Cinara cedri</name>
    <dbReference type="NCBI Taxonomy" id="506608"/>
    <lineage>
        <taxon>Eukaryota</taxon>
        <taxon>Metazoa</taxon>
        <taxon>Ecdysozoa</taxon>
        <taxon>Arthropoda</taxon>
        <taxon>Hexapoda</taxon>
        <taxon>Insecta</taxon>
        <taxon>Pterygota</taxon>
        <taxon>Neoptera</taxon>
        <taxon>Paraneoptera</taxon>
        <taxon>Hemiptera</taxon>
        <taxon>Sternorrhyncha</taxon>
        <taxon>Aphidomorpha</taxon>
        <taxon>Aphidoidea</taxon>
        <taxon>Aphididae</taxon>
        <taxon>Lachninae</taxon>
        <taxon>Cinara</taxon>
    </lineage>
</organism>
<proteinExistence type="predicted"/>
<keyword evidence="2" id="KW-1185">Reference proteome</keyword>
<dbReference type="AlphaFoldDB" id="A0A5E4NS25"/>
<dbReference type="Proteomes" id="UP000325440">
    <property type="component" value="Unassembled WGS sequence"/>
</dbReference>
<sequence length="79" mass="8709">MAQSNPPSVPKAPVDYNFPDLLVPLPTTKVDKSPTVTLLDLMTIMKASVEENRETQNKLSSILEEVKGCLRAQLNSVKK</sequence>
<gene>
    <name evidence="1" type="ORF">CINCED_3A017077</name>
</gene>
<evidence type="ECO:0000313" key="1">
    <source>
        <dbReference type="EMBL" id="VVC46386.1"/>
    </source>
</evidence>
<reference evidence="1 2" key="1">
    <citation type="submission" date="2019-08" db="EMBL/GenBank/DDBJ databases">
        <authorList>
            <person name="Alioto T."/>
            <person name="Alioto T."/>
            <person name="Gomez Garrido J."/>
        </authorList>
    </citation>
    <scope>NUCLEOTIDE SEQUENCE [LARGE SCALE GENOMIC DNA]</scope>
</reference>
<accession>A0A5E4NS25</accession>
<evidence type="ECO:0000313" key="2">
    <source>
        <dbReference type="Proteomes" id="UP000325440"/>
    </source>
</evidence>
<name>A0A5E4NS25_9HEMI</name>